<dbReference type="Pfam" id="PF13193">
    <property type="entry name" value="AMP-binding_C"/>
    <property type="match status" value="1"/>
</dbReference>
<feature type="domain" description="AMP-binding enzyme C-terminal" evidence="2">
    <location>
        <begin position="429"/>
        <end position="504"/>
    </location>
</feature>
<protein>
    <submittedName>
        <fullName evidence="3">Long-chain-fatty-acid--CoA ligase</fullName>
        <ecNumber evidence="3">6.2.1.3</ecNumber>
    </submittedName>
</protein>
<dbReference type="PROSITE" id="PS00455">
    <property type="entry name" value="AMP_BINDING"/>
    <property type="match status" value="1"/>
</dbReference>
<reference evidence="3" key="1">
    <citation type="submission" date="2023-07" db="EMBL/GenBank/DDBJ databases">
        <title>Bacterial whole genome sequence for Sphingobium sp. HBC34.</title>
        <authorList>
            <person name="Le V."/>
            <person name="Ko S.-R."/>
            <person name="Ahn C.-Y."/>
            <person name="Oh H.-M."/>
        </authorList>
    </citation>
    <scope>NUCLEOTIDE SEQUENCE</scope>
    <source>
        <strain evidence="3">HBC34</strain>
    </source>
</reference>
<dbReference type="InterPro" id="IPR050237">
    <property type="entry name" value="ATP-dep_AMP-bd_enzyme"/>
</dbReference>
<dbReference type="Pfam" id="PF00501">
    <property type="entry name" value="AMP-binding"/>
    <property type="match status" value="1"/>
</dbReference>
<dbReference type="InterPro" id="IPR045851">
    <property type="entry name" value="AMP-bd_C_sf"/>
</dbReference>
<dbReference type="InterPro" id="IPR042099">
    <property type="entry name" value="ANL_N_sf"/>
</dbReference>
<dbReference type="PANTHER" id="PTHR43767">
    <property type="entry name" value="LONG-CHAIN-FATTY-ACID--COA LIGASE"/>
    <property type="match status" value="1"/>
</dbReference>
<dbReference type="Proteomes" id="UP001176471">
    <property type="component" value="Unassembled WGS sequence"/>
</dbReference>
<keyword evidence="3" id="KW-0436">Ligase</keyword>
<dbReference type="EC" id="6.2.1.3" evidence="3"/>
<dbReference type="GO" id="GO:0004467">
    <property type="term" value="F:long-chain fatty acid-CoA ligase activity"/>
    <property type="evidence" value="ECO:0007669"/>
    <property type="project" value="UniProtKB-EC"/>
</dbReference>
<dbReference type="EMBL" id="JAUQOM010000008">
    <property type="protein sequence ID" value="MDO7836316.1"/>
    <property type="molecule type" value="Genomic_DNA"/>
</dbReference>
<accession>A0ABT8ZQ54</accession>
<dbReference type="Gene3D" id="3.40.50.12780">
    <property type="entry name" value="N-terminal domain of ligase-like"/>
    <property type="match status" value="1"/>
</dbReference>
<feature type="domain" description="AMP-dependent synthetase/ligase" evidence="1">
    <location>
        <begin position="12"/>
        <end position="379"/>
    </location>
</feature>
<keyword evidence="4" id="KW-1185">Reference proteome</keyword>
<dbReference type="CDD" id="cd17631">
    <property type="entry name" value="FACL_FadD13-like"/>
    <property type="match status" value="1"/>
</dbReference>
<gene>
    <name evidence="3" type="ORF">Q4610_14800</name>
</gene>
<dbReference type="InterPro" id="IPR020845">
    <property type="entry name" value="AMP-binding_CS"/>
</dbReference>
<proteinExistence type="predicted"/>
<evidence type="ECO:0000313" key="3">
    <source>
        <dbReference type="EMBL" id="MDO7836316.1"/>
    </source>
</evidence>
<dbReference type="RefSeq" id="WP_304536739.1">
    <property type="nucleotide sequence ID" value="NZ_JAUQOM010000008.1"/>
</dbReference>
<evidence type="ECO:0000313" key="4">
    <source>
        <dbReference type="Proteomes" id="UP001176471"/>
    </source>
</evidence>
<dbReference type="PANTHER" id="PTHR43767:SF7">
    <property type="entry name" value="MEDIUM_LONG-CHAIN-FATTY-ACID--COA LIGASE FADD8"/>
    <property type="match status" value="1"/>
</dbReference>
<dbReference type="SUPFAM" id="SSF56801">
    <property type="entry name" value="Acetyl-CoA synthetase-like"/>
    <property type="match status" value="1"/>
</dbReference>
<name>A0ABT8ZQ54_9SPHN</name>
<dbReference type="NCBIfam" id="NF004837">
    <property type="entry name" value="PRK06187.1"/>
    <property type="match status" value="1"/>
</dbReference>
<dbReference type="Gene3D" id="3.30.300.30">
    <property type="match status" value="1"/>
</dbReference>
<sequence>MTSGSPLMGDILERNALLYRDRPAVIFEGRTITFGQLLEQSQTLASAMRAAGMRKGDRVAMLAMNRAEYVDFYGACELTGYIAVPVNFRLAGPETAWILNDVEPSVLLFEGQYTSLLDSIRAELPATMRYVCLDSEGRPDWAEDYAGFLAAGTKQAMPERPHPEDPLCIIYTSGTTGRAKGVIRSHAADAAQAYSNSFELGITPGDRFLVMMPMFHVGARGQQIAAHWHGAALVLHRGFDPGAVLATIEELKITVTHMAPTLLHDVFEHPDIDRRDLSSLKTLFYAAAPMPVDLLRKGLARLGNIFVNGYGSTEIFGITLHKHDHVLDGPQHLVNRLKSVGQPAMNTEVRIVDEDGNPVPPGTIGEIAMRGGACMTGYWNNHSATAKAMRGGWYHSGDMAYADENNFIFLVDRKKDMIISGGENIYSREVENALSEHAAISEVAVIGVPDPRWGESVRALVVLRSGKSATEVEIIEHCKAMIARYKAPKSVLFVKELSRLANGKIDKITLRRLYGKAES</sequence>
<comment type="caution">
    <text evidence="3">The sequence shown here is derived from an EMBL/GenBank/DDBJ whole genome shotgun (WGS) entry which is preliminary data.</text>
</comment>
<evidence type="ECO:0000259" key="2">
    <source>
        <dbReference type="Pfam" id="PF13193"/>
    </source>
</evidence>
<dbReference type="InterPro" id="IPR025110">
    <property type="entry name" value="AMP-bd_C"/>
</dbReference>
<dbReference type="InterPro" id="IPR000873">
    <property type="entry name" value="AMP-dep_synth/lig_dom"/>
</dbReference>
<organism evidence="3 4">
    <name type="scientific">Sphingobium cyanobacteriorum</name>
    <dbReference type="NCBI Taxonomy" id="3063954"/>
    <lineage>
        <taxon>Bacteria</taxon>
        <taxon>Pseudomonadati</taxon>
        <taxon>Pseudomonadota</taxon>
        <taxon>Alphaproteobacteria</taxon>
        <taxon>Sphingomonadales</taxon>
        <taxon>Sphingomonadaceae</taxon>
        <taxon>Sphingobium</taxon>
    </lineage>
</organism>
<evidence type="ECO:0000259" key="1">
    <source>
        <dbReference type="Pfam" id="PF00501"/>
    </source>
</evidence>